<protein>
    <submittedName>
        <fullName evidence="1">Uncharacterized protein</fullName>
    </submittedName>
</protein>
<dbReference type="SUPFAM" id="SSF51126">
    <property type="entry name" value="Pectin lyase-like"/>
    <property type="match status" value="1"/>
</dbReference>
<accession>A0A4R9JYE3</accession>
<dbReference type="Gene3D" id="2.160.20.10">
    <property type="entry name" value="Single-stranded right-handed beta-helix, Pectin lyase-like"/>
    <property type="match status" value="1"/>
</dbReference>
<comment type="caution">
    <text evidence="1">The sequence shown here is derived from an EMBL/GenBank/DDBJ whole genome shotgun (WGS) entry which is preliminary data.</text>
</comment>
<sequence>MLYALSIRVGGTSCFTNVIAASVSNPSTERINITPRYLSGKMLKRTTDLEFELDQNIGLDKCTFSLGIANDSFTKKIEQISSKTSKLVLTPVSGWASGIERELGIYCKADIGNETLNPYQIKYSFADAYRYVSTTGNDSNAGITEAAPLATIAAGISSLSSSGECSLSGNACYVLVSKGDYTISSTLHP</sequence>
<evidence type="ECO:0000313" key="1">
    <source>
        <dbReference type="EMBL" id="TGL56527.1"/>
    </source>
</evidence>
<evidence type="ECO:0000313" key="2">
    <source>
        <dbReference type="Proteomes" id="UP000297693"/>
    </source>
</evidence>
<proteinExistence type="predicted"/>
<gene>
    <name evidence="1" type="ORF">EHQ58_18085</name>
</gene>
<dbReference type="EMBL" id="RQGD01000046">
    <property type="protein sequence ID" value="TGL56527.1"/>
    <property type="molecule type" value="Genomic_DNA"/>
</dbReference>
<dbReference type="InterPro" id="IPR011050">
    <property type="entry name" value="Pectin_lyase_fold/virulence"/>
</dbReference>
<name>A0A4R9JYE3_9LEPT</name>
<dbReference type="InterPro" id="IPR012334">
    <property type="entry name" value="Pectin_lyas_fold"/>
</dbReference>
<reference evidence="1" key="1">
    <citation type="journal article" date="2019" name="PLoS Negl. Trop. Dis.">
        <title>Revisiting the worldwide diversity of Leptospira species in the environment.</title>
        <authorList>
            <person name="Vincent A.T."/>
            <person name="Schiettekatte O."/>
            <person name="Bourhy P."/>
            <person name="Veyrier F.J."/>
            <person name="Picardeau M."/>
        </authorList>
    </citation>
    <scope>NUCLEOTIDE SEQUENCE [LARGE SCALE GENOMIC DNA]</scope>
    <source>
        <strain evidence="1">201702476</strain>
    </source>
</reference>
<organism evidence="1 2">
    <name type="scientific">Leptospira ognonensis</name>
    <dbReference type="NCBI Taxonomy" id="2484945"/>
    <lineage>
        <taxon>Bacteria</taxon>
        <taxon>Pseudomonadati</taxon>
        <taxon>Spirochaetota</taxon>
        <taxon>Spirochaetia</taxon>
        <taxon>Leptospirales</taxon>
        <taxon>Leptospiraceae</taxon>
        <taxon>Leptospira</taxon>
    </lineage>
</organism>
<dbReference type="AlphaFoldDB" id="A0A4R9JYE3"/>
<dbReference type="Proteomes" id="UP000297693">
    <property type="component" value="Unassembled WGS sequence"/>
</dbReference>
<keyword evidence="2" id="KW-1185">Reference proteome</keyword>